<dbReference type="FunFam" id="3.30.390.30:FF:000001">
    <property type="entry name" value="Dihydrolipoyl dehydrogenase"/>
    <property type="match status" value="1"/>
</dbReference>
<evidence type="ECO:0000313" key="17">
    <source>
        <dbReference type="Proteomes" id="UP001205919"/>
    </source>
</evidence>
<keyword evidence="6 11" id="KW-0520">NAD</keyword>
<dbReference type="GO" id="GO:0050660">
    <property type="term" value="F:flavin adenine dinucleotide binding"/>
    <property type="evidence" value="ECO:0007669"/>
    <property type="project" value="InterPro"/>
</dbReference>
<evidence type="ECO:0000256" key="1">
    <source>
        <dbReference type="ARBA" id="ARBA00007532"/>
    </source>
</evidence>
<feature type="binding site" evidence="11">
    <location>
        <position position="50"/>
    </location>
    <ligand>
        <name>FAD</name>
        <dbReference type="ChEBI" id="CHEBI:57692"/>
    </ligand>
</feature>
<evidence type="ECO:0000259" key="15">
    <source>
        <dbReference type="Pfam" id="PF07992"/>
    </source>
</evidence>
<dbReference type="SUPFAM" id="SSF51905">
    <property type="entry name" value="FAD/NAD(P)-binding domain"/>
    <property type="match status" value="1"/>
</dbReference>
<feature type="binding site" evidence="11">
    <location>
        <position position="310"/>
    </location>
    <ligand>
        <name>FAD</name>
        <dbReference type="ChEBI" id="CHEBI:57692"/>
    </ligand>
</feature>
<organism evidence="16 17">
    <name type="scientific">Cloacibacillus evryensis</name>
    <dbReference type="NCBI Taxonomy" id="508460"/>
    <lineage>
        <taxon>Bacteria</taxon>
        <taxon>Thermotogati</taxon>
        <taxon>Synergistota</taxon>
        <taxon>Synergistia</taxon>
        <taxon>Synergistales</taxon>
        <taxon>Synergistaceae</taxon>
        <taxon>Cloacibacillus</taxon>
    </lineage>
</organism>
<dbReference type="EC" id="1.8.1.4" evidence="2 13"/>
<name>A0AAW5K432_9BACT</name>
<evidence type="ECO:0000256" key="13">
    <source>
        <dbReference type="RuleBase" id="RU003692"/>
    </source>
</evidence>
<evidence type="ECO:0000256" key="5">
    <source>
        <dbReference type="ARBA" id="ARBA00023002"/>
    </source>
</evidence>
<evidence type="ECO:0000256" key="8">
    <source>
        <dbReference type="ARBA" id="ARBA00023284"/>
    </source>
</evidence>
<dbReference type="PANTHER" id="PTHR22912:SF151">
    <property type="entry name" value="DIHYDROLIPOYL DEHYDROGENASE, MITOCHONDRIAL"/>
    <property type="match status" value="1"/>
</dbReference>
<keyword evidence="11" id="KW-0547">Nucleotide-binding</keyword>
<evidence type="ECO:0000256" key="10">
    <source>
        <dbReference type="PIRSR" id="PIRSR000350-2"/>
    </source>
</evidence>
<dbReference type="InterPro" id="IPR036188">
    <property type="entry name" value="FAD/NAD-bd_sf"/>
</dbReference>
<evidence type="ECO:0000256" key="4">
    <source>
        <dbReference type="ARBA" id="ARBA00022827"/>
    </source>
</evidence>
<sequence>MDSYDLIIIGAGPGGYVGAVRAAQLGLKVCVIERRDVGGTCLNRGCIPTKSLLYTSELFAKANHDFELLGLHAENVSCDPVKMYDRKDQVVGRLRSGVEQLLKANGVVRLFGCGSVAGPGSVKFTSPDGEETMLTAKNILIASGSKPSRTQFPGCELPGVITSDELLADSGVVKKKLLVFGAGVIAVEFATVFANLGCEVAMVVRSRLMRVWDDDISKNFGTVLKKRGIKVYGKSVVKEVVRAGDGLLCRFASDGKDFEMEADSILVANGREPDTEGLFCGGFTLPMKNGCIEVNDSFETSVPGIYAIGDVIGGMQLAHLASAQAISVCERLAGEAPSVCLEFIPNCIYTAPEIASVGLTEAEAAERGRKVIIGRYMMMGNGKTIIENGERGFIKLVFDADTDVLLGAQLMCERATDMIAELATACVSRLTAEQLTRVVRPHPTFCEAVTEAVEAAHGRSIHSAPAKK</sequence>
<comment type="miscellaneous">
    <text evidence="13">The active site is a redox-active disulfide bond.</text>
</comment>
<evidence type="ECO:0000256" key="9">
    <source>
        <dbReference type="ARBA" id="ARBA00049187"/>
    </source>
</evidence>
<accession>A0AAW5K432</accession>
<dbReference type="GO" id="GO:0004148">
    <property type="term" value="F:dihydrolipoyl dehydrogenase (NADH) activity"/>
    <property type="evidence" value="ECO:0007669"/>
    <property type="project" value="UniProtKB-EC"/>
</dbReference>
<dbReference type="PANTHER" id="PTHR22912">
    <property type="entry name" value="DISULFIDE OXIDOREDUCTASE"/>
    <property type="match status" value="1"/>
</dbReference>
<keyword evidence="4 11" id="KW-0274">FAD</keyword>
<dbReference type="Gene3D" id="3.30.390.30">
    <property type="match status" value="1"/>
</dbReference>
<comment type="cofactor">
    <cofactor evidence="11 13">
        <name>FAD</name>
        <dbReference type="ChEBI" id="CHEBI:57692"/>
    </cofactor>
    <text evidence="11 13">Binds 1 FAD per subunit.</text>
</comment>
<dbReference type="AlphaFoldDB" id="A0AAW5K432"/>
<evidence type="ECO:0000256" key="6">
    <source>
        <dbReference type="ARBA" id="ARBA00023027"/>
    </source>
</evidence>
<feature type="active site" description="Proton acceptor" evidence="10">
    <location>
        <position position="442"/>
    </location>
</feature>
<evidence type="ECO:0000256" key="7">
    <source>
        <dbReference type="ARBA" id="ARBA00023157"/>
    </source>
</evidence>
<comment type="catalytic activity">
    <reaction evidence="9 13">
        <text>N(6)-[(R)-dihydrolipoyl]-L-lysyl-[protein] + NAD(+) = N(6)-[(R)-lipoyl]-L-lysyl-[protein] + NADH + H(+)</text>
        <dbReference type="Rhea" id="RHEA:15045"/>
        <dbReference type="Rhea" id="RHEA-COMP:10474"/>
        <dbReference type="Rhea" id="RHEA-COMP:10475"/>
        <dbReference type="ChEBI" id="CHEBI:15378"/>
        <dbReference type="ChEBI" id="CHEBI:57540"/>
        <dbReference type="ChEBI" id="CHEBI:57945"/>
        <dbReference type="ChEBI" id="CHEBI:83099"/>
        <dbReference type="ChEBI" id="CHEBI:83100"/>
        <dbReference type="EC" id="1.8.1.4"/>
    </reaction>
</comment>
<dbReference type="Pfam" id="PF07992">
    <property type="entry name" value="Pyr_redox_2"/>
    <property type="match status" value="1"/>
</dbReference>
<dbReference type="GO" id="GO:0006103">
    <property type="term" value="P:2-oxoglutarate metabolic process"/>
    <property type="evidence" value="ECO:0007669"/>
    <property type="project" value="TreeGrafter"/>
</dbReference>
<feature type="domain" description="FAD/NAD(P)-binding" evidence="15">
    <location>
        <begin position="4"/>
        <end position="325"/>
    </location>
</feature>
<dbReference type="PROSITE" id="PS00076">
    <property type="entry name" value="PYRIDINE_REDOX_1"/>
    <property type="match status" value="1"/>
</dbReference>
<feature type="disulfide bond" description="Redox-active" evidence="12">
    <location>
        <begin position="41"/>
        <end position="46"/>
    </location>
</feature>
<evidence type="ECO:0000313" key="16">
    <source>
        <dbReference type="EMBL" id="MCQ4813518.1"/>
    </source>
</evidence>
<dbReference type="EMBL" id="JANFYT010000006">
    <property type="protein sequence ID" value="MCQ4813518.1"/>
    <property type="molecule type" value="Genomic_DNA"/>
</dbReference>
<dbReference type="Proteomes" id="UP001205919">
    <property type="component" value="Unassembled WGS sequence"/>
</dbReference>
<reference evidence="16 17" key="1">
    <citation type="submission" date="2022-06" db="EMBL/GenBank/DDBJ databases">
        <title>Isolation of gut microbiota from human fecal samples.</title>
        <authorList>
            <person name="Pamer E.G."/>
            <person name="Barat B."/>
            <person name="Waligurski E."/>
            <person name="Medina S."/>
            <person name="Paddock L."/>
            <person name="Mostad J."/>
        </authorList>
    </citation>
    <scope>NUCLEOTIDE SEQUENCE [LARGE SCALE GENOMIC DNA]</scope>
    <source>
        <strain evidence="16 17">DFI.9.90</strain>
    </source>
</reference>
<dbReference type="InterPro" id="IPR004099">
    <property type="entry name" value="Pyr_nucl-diS_OxRdtase_dimer"/>
</dbReference>
<feature type="binding site" evidence="11">
    <location>
        <position position="270"/>
    </location>
    <ligand>
        <name>NAD(+)</name>
        <dbReference type="ChEBI" id="CHEBI:57540"/>
    </ligand>
</feature>
<dbReference type="NCBIfam" id="TIGR01350">
    <property type="entry name" value="lipoamide_DH"/>
    <property type="match status" value="1"/>
</dbReference>
<keyword evidence="17" id="KW-1185">Reference proteome</keyword>
<keyword evidence="7" id="KW-1015">Disulfide bond</keyword>
<dbReference type="InterPro" id="IPR016156">
    <property type="entry name" value="FAD/NAD-linked_Rdtase_dimer_sf"/>
</dbReference>
<evidence type="ECO:0000256" key="12">
    <source>
        <dbReference type="PIRSR" id="PIRSR000350-4"/>
    </source>
</evidence>
<dbReference type="Pfam" id="PF02852">
    <property type="entry name" value="Pyr_redox_dim"/>
    <property type="match status" value="1"/>
</dbReference>
<evidence type="ECO:0000259" key="14">
    <source>
        <dbReference type="Pfam" id="PF02852"/>
    </source>
</evidence>
<dbReference type="SUPFAM" id="SSF55424">
    <property type="entry name" value="FAD/NAD-linked reductases, dimerisation (C-terminal) domain"/>
    <property type="match status" value="1"/>
</dbReference>
<dbReference type="GO" id="GO:0005737">
    <property type="term" value="C:cytoplasm"/>
    <property type="evidence" value="ECO:0007669"/>
    <property type="project" value="UniProtKB-ARBA"/>
</dbReference>
<dbReference type="PIRSF" id="PIRSF000350">
    <property type="entry name" value="Mercury_reductase_MerA"/>
    <property type="match status" value="1"/>
</dbReference>
<feature type="domain" description="Pyridine nucleotide-disulphide oxidoreductase dimerisation" evidence="14">
    <location>
        <begin position="344"/>
        <end position="452"/>
    </location>
</feature>
<dbReference type="InterPro" id="IPR023753">
    <property type="entry name" value="FAD/NAD-binding_dom"/>
</dbReference>
<evidence type="ECO:0000256" key="2">
    <source>
        <dbReference type="ARBA" id="ARBA00012608"/>
    </source>
</evidence>
<dbReference type="InterPro" id="IPR050151">
    <property type="entry name" value="Class-I_Pyr_Nuc-Dis_Oxidored"/>
</dbReference>
<proteinExistence type="inferred from homology"/>
<dbReference type="RefSeq" id="WP_256181536.1">
    <property type="nucleotide sequence ID" value="NZ_DBEWVB010000252.1"/>
</dbReference>
<dbReference type="PRINTS" id="PR00368">
    <property type="entry name" value="FADPNR"/>
</dbReference>
<comment type="similarity">
    <text evidence="1 13">Belongs to the class-I pyridine nucleotide-disulfide oxidoreductase family.</text>
</comment>
<keyword evidence="3 13" id="KW-0285">Flavoprotein</keyword>
<evidence type="ECO:0000256" key="11">
    <source>
        <dbReference type="PIRSR" id="PIRSR000350-3"/>
    </source>
</evidence>
<dbReference type="PRINTS" id="PR00411">
    <property type="entry name" value="PNDRDTASEI"/>
</dbReference>
<feature type="binding site" evidence="11">
    <location>
        <begin position="181"/>
        <end position="188"/>
    </location>
    <ligand>
        <name>NAD(+)</name>
        <dbReference type="ChEBI" id="CHEBI:57540"/>
    </ligand>
</feature>
<feature type="binding site" evidence="11">
    <location>
        <position position="114"/>
    </location>
    <ligand>
        <name>FAD</name>
        <dbReference type="ChEBI" id="CHEBI:57692"/>
    </ligand>
</feature>
<evidence type="ECO:0000256" key="3">
    <source>
        <dbReference type="ARBA" id="ARBA00022630"/>
    </source>
</evidence>
<dbReference type="Gene3D" id="3.50.50.60">
    <property type="entry name" value="FAD/NAD(P)-binding domain"/>
    <property type="match status" value="2"/>
</dbReference>
<keyword evidence="5 13" id="KW-0560">Oxidoreductase</keyword>
<protein>
    <recommendedName>
        <fullName evidence="2 13">Dihydrolipoyl dehydrogenase</fullName>
        <ecNumber evidence="2 13">1.8.1.4</ecNumber>
    </recommendedName>
</protein>
<dbReference type="InterPro" id="IPR006258">
    <property type="entry name" value="Lipoamide_DH"/>
</dbReference>
<gene>
    <name evidence="16" type="primary">lpdA</name>
    <name evidence="16" type="ORF">NE630_03650</name>
</gene>
<dbReference type="InterPro" id="IPR012999">
    <property type="entry name" value="Pyr_OxRdtase_I_AS"/>
</dbReference>
<dbReference type="InterPro" id="IPR001100">
    <property type="entry name" value="Pyr_nuc-diS_OxRdtase"/>
</dbReference>
<keyword evidence="8 13" id="KW-0676">Redox-active center</keyword>
<comment type="caution">
    <text evidence="16">The sequence shown here is derived from an EMBL/GenBank/DDBJ whole genome shotgun (WGS) entry which is preliminary data.</text>
</comment>